<feature type="transmembrane region" description="Helical" evidence="2">
    <location>
        <begin position="70"/>
        <end position="91"/>
    </location>
</feature>
<evidence type="ECO:0000256" key="1">
    <source>
        <dbReference type="SAM" id="MobiDB-lite"/>
    </source>
</evidence>
<name>A0ABY2JJ44_9MICO</name>
<feature type="transmembrane region" description="Helical" evidence="2">
    <location>
        <begin position="112"/>
        <end position="135"/>
    </location>
</feature>
<proteinExistence type="predicted"/>
<feature type="region of interest" description="Disordered" evidence="1">
    <location>
        <begin position="1"/>
        <end position="20"/>
    </location>
</feature>
<keyword evidence="2" id="KW-0472">Membrane</keyword>
<keyword evidence="4" id="KW-1185">Reference proteome</keyword>
<dbReference type="InterPro" id="IPR046291">
    <property type="entry name" value="DUF6328"/>
</dbReference>
<comment type="caution">
    <text evidence="3">The sequence shown here is derived from an EMBL/GenBank/DDBJ whole genome shotgun (WGS) entry which is preliminary data.</text>
</comment>
<dbReference type="EMBL" id="SOGQ01000013">
    <property type="protein sequence ID" value="TFD04379.1"/>
    <property type="molecule type" value="Genomic_DNA"/>
</dbReference>
<dbReference type="Proteomes" id="UP000297853">
    <property type="component" value="Unassembled WGS sequence"/>
</dbReference>
<keyword evidence="2" id="KW-1133">Transmembrane helix</keyword>
<dbReference type="Pfam" id="PF19853">
    <property type="entry name" value="DUF6328"/>
    <property type="match status" value="1"/>
</dbReference>
<evidence type="ECO:0000313" key="4">
    <source>
        <dbReference type="Proteomes" id="UP000297853"/>
    </source>
</evidence>
<keyword evidence="2" id="KW-0812">Transmembrane</keyword>
<dbReference type="RefSeq" id="WP_134427730.1">
    <property type="nucleotide sequence ID" value="NZ_SOGQ01000013.1"/>
</dbReference>
<evidence type="ECO:0000313" key="3">
    <source>
        <dbReference type="EMBL" id="TFD04379.1"/>
    </source>
</evidence>
<reference evidence="3 4" key="1">
    <citation type="submission" date="2019-03" db="EMBL/GenBank/DDBJ databases">
        <title>Genomics of glacier-inhabiting Cryobacterium strains.</title>
        <authorList>
            <person name="Liu Q."/>
            <person name="Xin Y.-H."/>
        </authorList>
    </citation>
    <scope>NUCLEOTIDE SEQUENCE [LARGE SCALE GENOMIC DNA]</scope>
    <source>
        <strain evidence="3 4">TMT1-23-1</strain>
    </source>
</reference>
<protein>
    <submittedName>
        <fullName evidence="3">Sodium:proton antiporter</fullName>
    </submittedName>
</protein>
<accession>A0ABY2JJ44</accession>
<evidence type="ECO:0000256" key="2">
    <source>
        <dbReference type="SAM" id="Phobius"/>
    </source>
</evidence>
<sequence length="166" mass="17804">MSVQGPPDPAAEDPASALRRDETDLQRLDRNWLSLLQELRVTQTGTQIVGGFLLALAFQPRFTELDSYQLGAYLILVATAATTTVLALGPVSLHRVLFGKHAMKQIVRVADVLVRATLVGVAVILAGTTLLVFDVVLSRTAGQVAGASVLLVIVAVWLILPRAARR</sequence>
<feature type="transmembrane region" description="Helical" evidence="2">
    <location>
        <begin position="141"/>
        <end position="160"/>
    </location>
</feature>
<organism evidence="3 4">
    <name type="scientific">Cryobacterium sinapicolor</name>
    <dbReference type="NCBI Taxonomy" id="1259236"/>
    <lineage>
        <taxon>Bacteria</taxon>
        <taxon>Bacillati</taxon>
        <taxon>Actinomycetota</taxon>
        <taxon>Actinomycetes</taxon>
        <taxon>Micrococcales</taxon>
        <taxon>Microbacteriaceae</taxon>
        <taxon>Cryobacterium</taxon>
    </lineage>
</organism>
<gene>
    <name evidence="3" type="ORF">E3T28_02785</name>
</gene>